<evidence type="ECO:0000313" key="2">
    <source>
        <dbReference type="EMBL" id="KAF6450500.1"/>
    </source>
</evidence>
<feature type="compositionally biased region" description="Basic residues" evidence="1">
    <location>
        <begin position="106"/>
        <end position="124"/>
    </location>
</feature>
<protein>
    <submittedName>
        <fullName evidence="2">Uncharacterized protein</fullName>
    </submittedName>
</protein>
<dbReference type="Gene3D" id="1.10.472.10">
    <property type="entry name" value="Cyclin-like"/>
    <property type="match status" value="1"/>
</dbReference>
<dbReference type="Proteomes" id="UP000550707">
    <property type="component" value="Unassembled WGS sequence"/>
</dbReference>
<reference evidence="2 3" key="1">
    <citation type="journal article" date="2020" name="Nature">
        <title>Six reference-quality genomes reveal evolution of bat adaptations.</title>
        <authorList>
            <person name="Jebb D."/>
            <person name="Huang Z."/>
            <person name="Pippel M."/>
            <person name="Hughes G.M."/>
            <person name="Lavrichenko K."/>
            <person name="Devanna P."/>
            <person name="Winkler S."/>
            <person name="Jermiin L.S."/>
            <person name="Skirmuntt E.C."/>
            <person name="Katzourakis A."/>
            <person name="Burkitt-Gray L."/>
            <person name="Ray D.A."/>
            <person name="Sullivan K.A.M."/>
            <person name="Roscito J.G."/>
            <person name="Kirilenko B.M."/>
            <person name="Davalos L.M."/>
            <person name="Corthals A.P."/>
            <person name="Power M.L."/>
            <person name="Jones G."/>
            <person name="Ransome R.D."/>
            <person name="Dechmann D.K.N."/>
            <person name="Locatelli A.G."/>
            <person name="Puechmaille S.J."/>
            <person name="Fedrigo O."/>
            <person name="Jarvis E.D."/>
            <person name="Hiller M."/>
            <person name="Vernes S.C."/>
            <person name="Myers E.W."/>
            <person name="Teeling E.C."/>
        </authorList>
    </citation>
    <scope>NUCLEOTIDE SEQUENCE [LARGE SCALE GENOMIC DNA]</scope>
    <source>
        <strain evidence="2">MMolMol1</strain>
        <tissue evidence="2">Muscle</tissue>
    </source>
</reference>
<evidence type="ECO:0000256" key="1">
    <source>
        <dbReference type="SAM" id="MobiDB-lite"/>
    </source>
</evidence>
<dbReference type="EMBL" id="JACASF010000011">
    <property type="protein sequence ID" value="KAF6450500.1"/>
    <property type="molecule type" value="Genomic_DNA"/>
</dbReference>
<evidence type="ECO:0000313" key="3">
    <source>
        <dbReference type="Proteomes" id="UP000550707"/>
    </source>
</evidence>
<dbReference type="InParanoid" id="A0A7J8FS78"/>
<keyword evidence="3" id="KW-1185">Reference proteome</keyword>
<organism evidence="2 3">
    <name type="scientific">Molossus molossus</name>
    <name type="common">Pallas' mastiff bat</name>
    <name type="synonym">Vespertilio molossus</name>
    <dbReference type="NCBI Taxonomy" id="27622"/>
    <lineage>
        <taxon>Eukaryota</taxon>
        <taxon>Metazoa</taxon>
        <taxon>Chordata</taxon>
        <taxon>Craniata</taxon>
        <taxon>Vertebrata</taxon>
        <taxon>Euteleostomi</taxon>
        <taxon>Mammalia</taxon>
        <taxon>Eutheria</taxon>
        <taxon>Laurasiatheria</taxon>
        <taxon>Chiroptera</taxon>
        <taxon>Yangochiroptera</taxon>
        <taxon>Molossidae</taxon>
        <taxon>Molossus</taxon>
    </lineage>
</organism>
<sequence>MKLCYWEPEITAMAVMYLAGVFVHIGSTRMDLQTHVSERVGAVCANAPVDVLEDICHQILDVHSPGHNRCRITRLASCISPHRSPPVPPVPPSQSSQGPKPLPPSRRTRSHRPSHHHRHSKPSS</sequence>
<proteinExistence type="predicted"/>
<name>A0A7J8FS78_MOLMO</name>
<feature type="compositionally biased region" description="Pro residues" evidence="1">
    <location>
        <begin position="83"/>
        <end position="92"/>
    </location>
</feature>
<dbReference type="AlphaFoldDB" id="A0A7J8FS78"/>
<gene>
    <name evidence="2" type="ORF">HJG59_008374</name>
</gene>
<accession>A0A7J8FS78</accession>
<feature type="region of interest" description="Disordered" evidence="1">
    <location>
        <begin position="79"/>
        <end position="124"/>
    </location>
</feature>
<comment type="caution">
    <text evidence="2">The sequence shown here is derived from an EMBL/GenBank/DDBJ whole genome shotgun (WGS) entry which is preliminary data.</text>
</comment>